<proteinExistence type="inferred from homology"/>
<evidence type="ECO:0000256" key="9">
    <source>
        <dbReference type="HAMAP-Rule" id="MF_00639"/>
    </source>
</evidence>
<evidence type="ECO:0000256" key="8">
    <source>
        <dbReference type="ARBA" id="ARBA00023306"/>
    </source>
</evidence>
<dbReference type="PANTHER" id="PTHR43692:SF1">
    <property type="entry name" value="UDP-N-ACETYLMURAMOYLALANINE--D-GLUTAMATE LIGASE"/>
    <property type="match status" value="1"/>
</dbReference>
<dbReference type="PANTHER" id="PTHR43692">
    <property type="entry name" value="UDP-N-ACETYLMURAMOYLALANINE--D-GLUTAMATE LIGASE"/>
    <property type="match status" value="1"/>
</dbReference>
<dbReference type="GO" id="GO:0051301">
    <property type="term" value="P:cell division"/>
    <property type="evidence" value="ECO:0007669"/>
    <property type="project" value="UniProtKB-KW"/>
</dbReference>
<dbReference type="InterPro" id="IPR036615">
    <property type="entry name" value="Mur_ligase_C_dom_sf"/>
</dbReference>
<dbReference type="PROSITE" id="PS01011">
    <property type="entry name" value="FOLYLPOLYGLU_SYNT_1"/>
    <property type="match status" value="1"/>
</dbReference>
<dbReference type="GO" id="GO:0008764">
    <property type="term" value="F:UDP-N-acetylmuramoylalanine-D-glutamate ligase activity"/>
    <property type="evidence" value="ECO:0007669"/>
    <property type="project" value="UniProtKB-UniRule"/>
</dbReference>
<dbReference type="GO" id="GO:0009252">
    <property type="term" value="P:peptidoglycan biosynthetic process"/>
    <property type="evidence" value="ECO:0007669"/>
    <property type="project" value="UniProtKB-UniRule"/>
</dbReference>
<organism evidence="13 14">
    <name type="scientific">Cohaesibacter gelatinilyticus</name>
    <dbReference type="NCBI Taxonomy" id="372072"/>
    <lineage>
        <taxon>Bacteria</taxon>
        <taxon>Pseudomonadati</taxon>
        <taxon>Pseudomonadota</taxon>
        <taxon>Alphaproteobacteria</taxon>
        <taxon>Hyphomicrobiales</taxon>
        <taxon>Cohaesibacteraceae</taxon>
    </lineage>
</organism>
<dbReference type="RefSeq" id="WP_097153028.1">
    <property type="nucleotide sequence ID" value="NZ_OBEL01000001.1"/>
</dbReference>
<dbReference type="EC" id="6.3.2.9" evidence="9 10"/>
<dbReference type="GO" id="GO:0071555">
    <property type="term" value="P:cell wall organization"/>
    <property type="evidence" value="ECO:0007669"/>
    <property type="project" value="UniProtKB-KW"/>
</dbReference>
<dbReference type="InterPro" id="IPR018109">
    <property type="entry name" value="Folylpolyglutamate_synth_CS"/>
</dbReference>
<evidence type="ECO:0000256" key="2">
    <source>
        <dbReference type="ARBA" id="ARBA00004752"/>
    </source>
</evidence>
<dbReference type="InterPro" id="IPR036565">
    <property type="entry name" value="Mur-like_cat_sf"/>
</dbReference>
<keyword evidence="9 10" id="KW-0573">Peptidoglycan synthesis</keyword>
<comment type="pathway">
    <text evidence="2 9 10">Cell wall biogenesis; peptidoglycan biosynthesis.</text>
</comment>
<dbReference type="Gene3D" id="3.90.190.20">
    <property type="entry name" value="Mur ligase, C-terminal domain"/>
    <property type="match status" value="1"/>
</dbReference>
<dbReference type="Gene3D" id="3.40.1190.10">
    <property type="entry name" value="Mur-like, catalytic domain"/>
    <property type="match status" value="1"/>
</dbReference>
<dbReference type="SUPFAM" id="SSF51984">
    <property type="entry name" value="MurCD N-terminal domain"/>
    <property type="match status" value="1"/>
</dbReference>
<dbReference type="InterPro" id="IPR013221">
    <property type="entry name" value="Mur_ligase_cen"/>
</dbReference>
<feature type="binding site" evidence="9">
    <location>
        <begin position="122"/>
        <end position="128"/>
    </location>
    <ligand>
        <name>ATP</name>
        <dbReference type="ChEBI" id="CHEBI:30616"/>
    </ligand>
</feature>
<dbReference type="GO" id="GO:0008360">
    <property type="term" value="P:regulation of cell shape"/>
    <property type="evidence" value="ECO:0007669"/>
    <property type="project" value="UniProtKB-KW"/>
</dbReference>
<evidence type="ECO:0000256" key="6">
    <source>
        <dbReference type="ARBA" id="ARBA00022741"/>
    </source>
</evidence>
<dbReference type="GO" id="GO:0004326">
    <property type="term" value="F:tetrahydrofolylpolyglutamate synthase activity"/>
    <property type="evidence" value="ECO:0007669"/>
    <property type="project" value="InterPro"/>
</dbReference>
<dbReference type="EMBL" id="OBEL01000001">
    <property type="protein sequence ID" value="SNZ09073.1"/>
    <property type="molecule type" value="Genomic_DNA"/>
</dbReference>
<dbReference type="Pfam" id="PF02875">
    <property type="entry name" value="Mur_ligase_C"/>
    <property type="match status" value="1"/>
</dbReference>
<evidence type="ECO:0000259" key="12">
    <source>
        <dbReference type="Pfam" id="PF08245"/>
    </source>
</evidence>
<evidence type="ECO:0000256" key="10">
    <source>
        <dbReference type="RuleBase" id="RU003664"/>
    </source>
</evidence>
<evidence type="ECO:0000256" key="5">
    <source>
        <dbReference type="ARBA" id="ARBA00022618"/>
    </source>
</evidence>
<comment type="similarity">
    <text evidence="9">Belongs to the MurCDEF family.</text>
</comment>
<feature type="domain" description="Mur ligase C-terminal" evidence="11">
    <location>
        <begin position="321"/>
        <end position="418"/>
    </location>
</feature>
<evidence type="ECO:0000256" key="4">
    <source>
        <dbReference type="ARBA" id="ARBA00022598"/>
    </source>
</evidence>
<comment type="function">
    <text evidence="9 10">Cell wall formation. Catalyzes the addition of glutamate to the nucleotide precursor UDP-N-acetylmuramoyl-L-alanine (UMA).</text>
</comment>
<gene>
    <name evidence="9" type="primary">murD</name>
    <name evidence="13" type="ORF">SAMN06265368_1923</name>
</gene>
<feature type="domain" description="Mur ligase central" evidence="12">
    <location>
        <begin position="120"/>
        <end position="299"/>
    </location>
</feature>
<evidence type="ECO:0000256" key="7">
    <source>
        <dbReference type="ARBA" id="ARBA00022840"/>
    </source>
</evidence>
<dbReference type="NCBIfam" id="TIGR01087">
    <property type="entry name" value="murD"/>
    <property type="match status" value="1"/>
</dbReference>
<evidence type="ECO:0000256" key="3">
    <source>
        <dbReference type="ARBA" id="ARBA00022490"/>
    </source>
</evidence>
<protein>
    <recommendedName>
        <fullName evidence="9 10">UDP-N-acetylmuramoylalanine--D-glutamate ligase</fullName>
        <ecNumber evidence="9 10">6.3.2.9</ecNumber>
    </recommendedName>
    <alternativeName>
        <fullName evidence="9">D-glutamic acid-adding enzyme</fullName>
    </alternativeName>
    <alternativeName>
        <fullName evidence="9">UDP-N-acetylmuramoyl-L-alanyl-D-glutamate synthetase</fullName>
    </alternativeName>
</protein>
<dbReference type="Proteomes" id="UP000219439">
    <property type="component" value="Unassembled WGS sequence"/>
</dbReference>
<keyword evidence="7 9" id="KW-0067">ATP-binding</keyword>
<evidence type="ECO:0000259" key="11">
    <source>
        <dbReference type="Pfam" id="PF02875"/>
    </source>
</evidence>
<dbReference type="GO" id="GO:0005524">
    <property type="term" value="F:ATP binding"/>
    <property type="evidence" value="ECO:0007669"/>
    <property type="project" value="UniProtKB-UniRule"/>
</dbReference>
<evidence type="ECO:0000313" key="14">
    <source>
        <dbReference type="Proteomes" id="UP000219439"/>
    </source>
</evidence>
<reference evidence="13 14" key="1">
    <citation type="submission" date="2017-09" db="EMBL/GenBank/DDBJ databases">
        <authorList>
            <person name="Ehlers B."/>
            <person name="Leendertz F.H."/>
        </authorList>
    </citation>
    <scope>NUCLEOTIDE SEQUENCE [LARGE SCALE GENOMIC DNA]</scope>
    <source>
        <strain evidence="13 14">DSM 18289</strain>
    </source>
</reference>
<dbReference type="Pfam" id="PF21799">
    <property type="entry name" value="MurD-like_N"/>
    <property type="match status" value="1"/>
</dbReference>
<evidence type="ECO:0000256" key="1">
    <source>
        <dbReference type="ARBA" id="ARBA00004496"/>
    </source>
</evidence>
<dbReference type="SUPFAM" id="SSF53244">
    <property type="entry name" value="MurD-like peptide ligases, peptide-binding domain"/>
    <property type="match status" value="1"/>
</dbReference>
<name>A0A285NJH6_9HYPH</name>
<dbReference type="InterPro" id="IPR005762">
    <property type="entry name" value="MurD"/>
</dbReference>
<comment type="catalytic activity">
    <reaction evidence="9 10">
        <text>UDP-N-acetyl-alpha-D-muramoyl-L-alanine + D-glutamate + ATP = UDP-N-acetyl-alpha-D-muramoyl-L-alanyl-D-glutamate + ADP + phosphate + H(+)</text>
        <dbReference type="Rhea" id="RHEA:16429"/>
        <dbReference type="ChEBI" id="CHEBI:15378"/>
        <dbReference type="ChEBI" id="CHEBI:29986"/>
        <dbReference type="ChEBI" id="CHEBI:30616"/>
        <dbReference type="ChEBI" id="CHEBI:43474"/>
        <dbReference type="ChEBI" id="CHEBI:83898"/>
        <dbReference type="ChEBI" id="CHEBI:83900"/>
        <dbReference type="ChEBI" id="CHEBI:456216"/>
        <dbReference type="EC" id="6.3.2.9"/>
    </reaction>
</comment>
<dbReference type="HAMAP" id="MF_00639">
    <property type="entry name" value="MurD"/>
    <property type="match status" value="1"/>
</dbReference>
<dbReference type="AlphaFoldDB" id="A0A285NJH6"/>
<dbReference type="OrthoDB" id="9809796at2"/>
<dbReference type="GO" id="GO:0005737">
    <property type="term" value="C:cytoplasm"/>
    <property type="evidence" value="ECO:0007669"/>
    <property type="project" value="UniProtKB-SubCell"/>
</dbReference>
<keyword evidence="9 10" id="KW-0133">Cell shape</keyword>
<keyword evidence="14" id="KW-1185">Reference proteome</keyword>
<dbReference type="UniPathway" id="UPA00219"/>
<dbReference type="InterPro" id="IPR004101">
    <property type="entry name" value="Mur_ligase_C"/>
</dbReference>
<keyword evidence="8 9" id="KW-0131">Cell cycle</keyword>
<comment type="subcellular location">
    <subcellularLocation>
        <location evidence="1 9 10">Cytoplasm</location>
    </subcellularLocation>
</comment>
<keyword evidence="4 9" id="KW-0436">Ligase</keyword>
<keyword evidence="5 9" id="KW-0132">Cell division</keyword>
<dbReference type="Pfam" id="PF08245">
    <property type="entry name" value="Mur_ligase_M"/>
    <property type="match status" value="1"/>
</dbReference>
<keyword evidence="6 9" id="KW-0547">Nucleotide-binding</keyword>
<keyword evidence="3 9" id="KW-0963">Cytoplasm</keyword>
<dbReference type="SUPFAM" id="SSF53623">
    <property type="entry name" value="MurD-like peptide ligases, catalytic domain"/>
    <property type="match status" value="1"/>
</dbReference>
<accession>A0A285NJH6</accession>
<sequence length="476" mass="50322">MIALTSFKGRSVAVFGLGGSGLSCLNALSAGGAHILAFDDSEERCAVAAKIPGVTILDLREADWRSIDALVLSPGVPLTHPEPHWSVRLAQDAGVEIIGDIELFVRERNKQSPSCPFVAITGTNGKSTTTALISHILKQAGFDVQMGGNIGTPILELEPFDGQGDAERVYVIEVSSYQIDLAPNLNPSVGLLLNLSADHLDRHGTIQNYAQIKARLVAQSKNAIIGVDDRYSANIASNLRVKGNDVVAISGFANDRAGVRAPDGFLQSKSDGFLFNLDQARALRGSHNAQNAAAAVAIAQTFNLTPSQIAKGLTSFGGLEHRMEEVGHGKGFLFINDSKGTNADAAARALGAFPKVRWIAGGLAKEGGIDGLVDHFDRIDCAYLIGEAGADFAETLNQHGVPFKDCGTLDRALDAAIADGEVARADGESMEEVILLSPACASFDQYPNFMARGDAFRAKVSAYLNDESETQSQGMA</sequence>
<keyword evidence="9 10" id="KW-0961">Cell wall biogenesis/degradation</keyword>
<dbReference type="Gene3D" id="3.40.50.720">
    <property type="entry name" value="NAD(P)-binding Rossmann-like Domain"/>
    <property type="match status" value="1"/>
</dbReference>
<evidence type="ECO:0000313" key="13">
    <source>
        <dbReference type="EMBL" id="SNZ09073.1"/>
    </source>
</evidence>